<protein>
    <recommendedName>
        <fullName evidence="4">KOW domain-containing protein</fullName>
    </recommendedName>
</protein>
<dbReference type="InterPro" id="IPR039385">
    <property type="entry name" value="NGN_Euk"/>
</dbReference>
<feature type="compositionally biased region" description="Acidic residues" evidence="3">
    <location>
        <begin position="44"/>
        <end position="66"/>
    </location>
</feature>
<dbReference type="InterPro" id="IPR041978">
    <property type="entry name" value="KOW_Spt5_5"/>
</dbReference>
<evidence type="ECO:0000256" key="3">
    <source>
        <dbReference type="SAM" id="MobiDB-lite"/>
    </source>
</evidence>
<dbReference type="OrthoDB" id="28901at2759"/>
<feature type="compositionally biased region" description="Polar residues" evidence="3">
    <location>
        <begin position="1013"/>
        <end position="1023"/>
    </location>
</feature>
<dbReference type="GO" id="GO:0006357">
    <property type="term" value="P:regulation of transcription by RNA polymerase II"/>
    <property type="evidence" value="ECO:0007669"/>
    <property type="project" value="InterPro"/>
</dbReference>
<feature type="compositionally biased region" description="Polar residues" evidence="3">
    <location>
        <begin position="1245"/>
        <end position="1261"/>
    </location>
</feature>
<evidence type="ECO:0000259" key="4">
    <source>
        <dbReference type="SMART" id="SM00739"/>
    </source>
</evidence>
<dbReference type="InterPro" id="IPR057936">
    <property type="entry name" value="KOWx_Spt5"/>
</dbReference>
<evidence type="ECO:0000313" key="6">
    <source>
        <dbReference type="Proteomes" id="UP000230069"/>
    </source>
</evidence>
<dbReference type="GO" id="GO:0006368">
    <property type="term" value="P:transcription elongation by RNA polymerase II"/>
    <property type="evidence" value="ECO:0007669"/>
    <property type="project" value="TreeGrafter"/>
</dbReference>
<feature type="compositionally biased region" description="Polar residues" evidence="3">
    <location>
        <begin position="1376"/>
        <end position="1393"/>
    </location>
</feature>
<dbReference type="Proteomes" id="UP000230069">
    <property type="component" value="Unassembled WGS sequence"/>
</dbReference>
<dbReference type="GO" id="GO:0032784">
    <property type="term" value="P:regulation of DNA-templated transcription elongation"/>
    <property type="evidence" value="ECO:0007669"/>
    <property type="project" value="InterPro"/>
</dbReference>
<dbReference type="Pfam" id="PF23037">
    <property type="entry name" value="KOWx_SPT5"/>
    <property type="match status" value="1"/>
</dbReference>
<dbReference type="InterPro" id="IPR014722">
    <property type="entry name" value="Rib_uL2_dom2"/>
</dbReference>
<keyword evidence="2" id="KW-0539">Nucleus</keyword>
<dbReference type="SMART" id="SM00739">
    <property type="entry name" value="KOW"/>
    <property type="match status" value="3"/>
</dbReference>
<dbReference type="FunCoup" id="A0A2G5CST5">
    <property type="interactions" value="933"/>
</dbReference>
<sequence length="1505" mass="161873">MALKGKEIVRETPPLKRKGDHSDKSGNSRKRTNPGVLQFFDVAADVDEDDDDDSDSDESSEEDDFEKDFMEEVTTGQNEKSAFGKTHNVPFLPKEEELSADELEMLVKERYKPGSKYVTHAYDQNKTAGSGEVDSLMSSVGDPIIWRVKCTVGRERRTVFCLIQKFVDLQSLGNKLKTASAFAPDHIKGYIYIEAEREFDVVEACKGLTTVYTSRISSVSKNEIAHLFAARNTGIDIPQGTWVRVKHGNYRGDLAQVVKFDDIRKKATVKIIPRIDLQVLARKLAGEGTTKQAAIPVARVISSKDLEEFRPHIKLKRDRQTEKVFETICDLKLKDGYLYKKVSIESISYVDVVPSADELLKFKPYKKDASDDAEWLSHLYGEQKKKRLSECSKGTAKGLEGTSETKKGNDFQLHDLVSFGPKDFGVIIGVESDSFQILKYDEVQGAEVLSLELHEITGSSFDKKFTTMDHRMKATSIRDTVRVLEGPFTGRQGVIKHICRGIIFIYDENQLETGGYFCAKSQSCEKISHSNDTNHESSSDVFGTQGFEDIPASPKSPQSSKKPWQEKENAREFNGRREGDRDGAFSVGQSLRIRVGPLKGHLCRVVAIYRSDVTVKVDSQMKILSVKREHLSEVGVRSNFMKQSDGLGRQGETSGAQTESNGWNSIPPDTGRSSWPDCSSSDFLLHSSWKNPCDSLVTSDDPDKEKGDDPWGSRVTHKKTTDSWGHAAGSGETLEKGKEEESDPWGNKQNSTKVTDSWGNAGAFVEDTGKGKDVGDDSWGSKGTSTQAIDSWGNAIGIGGNSEKEGGDDPWCSMATTSKKSSDSWSNAVGFGEDAEKGKAVEDDAWGSKGTSKKALDSSDDAICSGGDLEKGKDGGDDPWGGKATGSEQATDSWGNAVGFGGNLEKGKDGGDDPWGGKATGSEQGTDSWGNAVGFGDDPGKGKDEGGDLWGSKQTQAKSTEGYRNITDSDCWGKGKGIAENDNSGWGSAALVQNTDTWHKGKSEAGKECGVATGTQDKWSSQKVAGGDRSFDWNEGSANEVGDTDNQHNSWNKPINFDGGRDSDGRRGRGGYRGGNRDRSGRGRSFGSGGSSNWGSNTPDSDSWGKRKGIAENDNSGWGSAAMVQSTDTWGKGKSEAGNECRVATGTQDNWSSQKVAGGDRSFDWNKGSANEVGDTDNQHNSWNKPINFDGGRDSDGRRGRGGYRGGNRDRSGRGRSFGSGGSSNWGSNTPDSDSWGKRKGIAENDNSGWGSAAMVQNTDTWGKGKSEAGNECRVATGTQDNWSSQKVAGGDRSFDWNKGSANEVGSTDNQHNSWNQPRNFDGGRGSGGRRGRGEFRGGNRGQSGRGRSFGRGGSSGWGSNTTDSDCSGKGKGITGNDNSGWGNAAMVQNTDTWGKGKSEAGKECGVATGTQDSDCWGKGSSGWGTNTPDSDCSGKGKGITGNGNSGWGSAAMVQNTDTWDKGKSEAGKECGVATGTQDSDCSGKGSSGWGSNTTDSDCWGKGKV</sequence>
<dbReference type="STRING" id="218851.A0A2G5CST5"/>
<feature type="compositionally biased region" description="Polar residues" evidence="3">
    <location>
        <begin position="1113"/>
        <end position="1129"/>
    </location>
</feature>
<feature type="domain" description="KOW" evidence="4">
    <location>
        <begin position="584"/>
        <end position="611"/>
    </location>
</feature>
<evidence type="ECO:0000256" key="2">
    <source>
        <dbReference type="ARBA" id="ARBA00023242"/>
    </source>
</evidence>
<keyword evidence="6" id="KW-1185">Reference proteome</keyword>
<feature type="region of interest" description="Disordered" evidence="3">
    <location>
        <begin position="528"/>
        <end position="581"/>
    </location>
</feature>
<feature type="domain" description="KOW" evidence="4">
    <location>
        <begin position="236"/>
        <end position="263"/>
    </location>
</feature>
<feature type="compositionally biased region" description="Basic and acidic residues" evidence="3">
    <location>
        <begin position="998"/>
        <end position="1007"/>
    </location>
</feature>
<dbReference type="GO" id="GO:0003729">
    <property type="term" value="F:mRNA binding"/>
    <property type="evidence" value="ECO:0007669"/>
    <property type="project" value="TreeGrafter"/>
</dbReference>
<dbReference type="PANTHER" id="PTHR11125">
    <property type="entry name" value="SUPPRESSOR OF TY 5"/>
    <property type="match status" value="1"/>
</dbReference>
<feature type="compositionally biased region" description="Polar residues" evidence="3">
    <location>
        <begin position="747"/>
        <end position="758"/>
    </location>
</feature>
<feature type="compositionally biased region" description="Polar residues" evidence="3">
    <location>
        <begin position="1277"/>
        <end position="1287"/>
    </location>
</feature>
<feature type="region of interest" description="Disordered" evidence="3">
    <location>
        <begin position="1"/>
        <end position="66"/>
    </location>
</feature>
<dbReference type="InParanoid" id="A0A2G5CST5"/>
<feature type="compositionally biased region" description="Basic and acidic residues" evidence="3">
    <location>
        <begin position="1459"/>
        <end position="1469"/>
    </location>
</feature>
<dbReference type="InterPro" id="IPR041973">
    <property type="entry name" value="KOW_Spt5_1"/>
</dbReference>
<feature type="region of interest" description="Disordered" evidence="3">
    <location>
        <begin position="696"/>
        <end position="975"/>
    </location>
</feature>
<dbReference type="InterPro" id="IPR005100">
    <property type="entry name" value="NGN-domain"/>
</dbReference>
<feature type="compositionally biased region" description="Basic and acidic residues" evidence="3">
    <location>
        <begin position="528"/>
        <end position="538"/>
    </location>
</feature>
<dbReference type="InterPro" id="IPR005824">
    <property type="entry name" value="KOW"/>
</dbReference>
<feature type="compositionally biased region" description="Polar residues" evidence="3">
    <location>
        <begin position="1145"/>
        <end position="1155"/>
    </location>
</feature>
<dbReference type="Gene3D" id="2.30.30.30">
    <property type="match status" value="1"/>
</dbReference>
<dbReference type="PANTHER" id="PTHR11125:SF8">
    <property type="entry name" value="PROTEIN RNA-DIRECTED DNA METHYLATION 3"/>
    <property type="match status" value="1"/>
</dbReference>
<dbReference type="Pfam" id="PF23291">
    <property type="entry name" value="KOW4_SPT5"/>
    <property type="match status" value="1"/>
</dbReference>
<feature type="compositionally biased region" description="Gly residues" evidence="3">
    <location>
        <begin position="1339"/>
        <end position="1357"/>
    </location>
</feature>
<feature type="compositionally biased region" description="Polar residues" evidence="3">
    <location>
        <begin position="814"/>
        <end position="827"/>
    </location>
</feature>
<feature type="compositionally biased region" description="Gly residues" evidence="3">
    <location>
        <begin position="1436"/>
        <end position="1447"/>
    </location>
</feature>
<evidence type="ECO:0000256" key="1">
    <source>
        <dbReference type="ARBA" id="ARBA00004123"/>
    </source>
</evidence>
<dbReference type="InterPro" id="IPR041977">
    <property type="entry name" value="KOW_Spt5_4"/>
</dbReference>
<accession>A0A2G5CST5</accession>
<dbReference type="InterPro" id="IPR039659">
    <property type="entry name" value="SPT5"/>
</dbReference>
<gene>
    <name evidence="5" type="ORF">AQUCO_03800139v1</name>
</gene>
<feature type="compositionally biased region" description="Low complexity" evidence="3">
    <location>
        <begin position="551"/>
        <end position="562"/>
    </location>
</feature>
<dbReference type="CDD" id="cd06081">
    <property type="entry name" value="KOW_Spt5_1"/>
    <property type="match status" value="1"/>
</dbReference>
<dbReference type="EMBL" id="KZ305055">
    <property type="protein sequence ID" value="PIA34338.1"/>
    <property type="molecule type" value="Genomic_DNA"/>
</dbReference>
<feature type="region of interest" description="Disordered" evidence="3">
    <location>
        <begin position="642"/>
        <end position="677"/>
    </location>
</feature>
<dbReference type="CDD" id="cd09888">
    <property type="entry name" value="NGN_Euk"/>
    <property type="match status" value="1"/>
</dbReference>
<evidence type="ECO:0000313" key="5">
    <source>
        <dbReference type="EMBL" id="PIA34338.1"/>
    </source>
</evidence>
<feature type="compositionally biased region" description="Basic and acidic residues" evidence="3">
    <location>
        <begin position="701"/>
        <end position="711"/>
    </location>
</feature>
<dbReference type="CDD" id="cd06084">
    <property type="entry name" value="KOW_Spt5_4"/>
    <property type="match status" value="1"/>
</dbReference>
<dbReference type="GO" id="GO:0032044">
    <property type="term" value="C:DSIF complex"/>
    <property type="evidence" value="ECO:0007669"/>
    <property type="project" value="TreeGrafter"/>
</dbReference>
<feature type="compositionally biased region" description="Basic and acidic residues" evidence="3">
    <location>
        <begin position="563"/>
        <end position="581"/>
    </location>
</feature>
<dbReference type="Pfam" id="PF23290">
    <property type="entry name" value="KOW5_SPT5"/>
    <property type="match status" value="1"/>
</dbReference>
<feature type="domain" description="KOW" evidence="4">
    <location>
        <begin position="474"/>
        <end position="501"/>
    </location>
</feature>
<feature type="compositionally biased region" description="Polar residues" evidence="3">
    <location>
        <begin position="1300"/>
        <end position="1319"/>
    </location>
</feature>
<dbReference type="Gene3D" id="3.30.70.940">
    <property type="entry name" value="NusG, N-terminal domain"/>
    <property type="match status" value="1"/>
</dbReference>
<proteinExistence type="predicted"/>
<dbReference type="Pfam" id="PF03439">
    <property type="entry name" value="Spt5-NGN"/>
    <property type="match status" value="1"/>
</dbReference>
<reference evidence="5 6" key="1">
    <citation type="submission" date="2017-09" db="EMBL/GenBank/DDBJ databases">
        <title>WGS assembly of Aquilegia coerulea Goldsmith.</title>
        <authorList>
            <person name="Hodges S."/>
            <person name="Kramer E."/>
            <person name="Nordborg M."/>
            <person name="Tomkins J."/>
            <person name="Borevitz J."/>
            <person name="Derieg N."/>
            <person name="Yan J."/>
            <person name="Mihaltcheva S."/>
            <person name="Hayes R.D."/>
            <person name="Rokhsar D."/>
        </authorList>
    </citation>
    <scope>NUCLEOTIDE SEQUENCE [LARGE SCALE GENOMIC DNA]</scope>
    <source>
        <strain evidence="6">cv. Goldsmith</strain>
    </source>
</reference>
<organism evidence="5 6">
    <name type="scientific">Aquilegia coerulea</name>
    <name type="common">Rocky mountain columbine</name>
    <dbReference type="NCBI Taxonomy" id="218851"/>
    <lineage>
        <taxon>Eukaryota</taxon>
        <taxon>Viridiplantae</taxon>
        <taxon>Streptophyta</taxon>
        <taxon>Embryophyta</taxon>
        <taxon>Tracheophyta</taxon>
        <taxon>Spermatophyta</taxon>
        <taxon>Magnoliopsida</taxon>
        <taxon>Ranunculales</taxon>
        <taxon>Ranunculaceae</taxon>
        <taxon>Thalictroideae</taxon>
        <taxon>Aquilegia</taxon>
    </lineage>
</organism>
<name>A0A2G5CST5_AQUCA</name>
<feature type="compositionally biased region" description="Polar residues" evidence="3">
    <location>
        <begin position="651"/>
        <end position="664"/>
    </location>
</feature>
<feature type="compositionally biased region" description="Basic and acidic residues" evidence="3">
    <location>
        <begin position="1"/>
        <end position="14"/>
    </location>
</feature>
<feature type="region of interest" description="Disordered" evidence="3">
    <location>
        <begin position="998"/>
        <end position="1505"/>
    </location>
</feature>
<comment type="subcellular location">
    <subcellularLocation>
        <location evidence="1">Nucleus</location>
    </subcellularLocation>
</comment>
<dbReference type="InterPro" id="IPR036735">
    <property type="entry name" value="NGN_dom_sf"/>
</dbReference>
<dbReference type="Pfam" id="PF23042">
    <property type="entry name" value="KOW1_SPT5"/>
    <property type="match status" value="1"/>
</dbReference>